<dbReference type="AlphaFoldDB" id="R7TZF3"/>
<dbReference type="EnsemblMetazoa" id="CapteT228432">
    <property type="protein sequence ID" value="CapteP228432"/>
    <property type="gene ID" value="CapteG228432"/>
</dbReference>
<keyword evidence="2" id="KW-0812">Transmembrane</keyword>
<dbReference type="PANTHER" id="PTHR38553">
    <property type="entry name" value="PROTEIN CBG19621"/>
    <property type="match status" value="1"/>
</dbReference>
<organism evidence="3">
    <name type="scientific">Capitella teleta</name>
    <name type="common">Polychaete worm</name>
    <dbReference type="NCBI Taxonomy" id="283909"/>
    <lineage>
        <taxon>Eukaryota</taxon>
        <taxon>Metazoa</taxon>
        <taxon>Spiralia</taxon>
        <taxon>Lophotrochozoa</taxon>
        <taxon>Annelida</taxon>
        <taxon>Polychaeta</taxon>
        <taxon>Sedentaria</taxon>
        <taxon>Scolecida</taxon>
        <taxon>Capitellidae</taxon>
        <taxon>Capitella</taxon>
    </lineage>
</organism>
<reference evidence="4" key="3">
    <citation type="submission" date="2015-06" db="UniProtKB">
        <authorList>
            <consortium name="EnsemblMetazoa"/>
        </authorList>
    </citation>
    <scope>IDENTIFICATION</scope>
</reference>
<dbReference type="HOGENOM" id="CLU_980868_0_0_1"/>
<proteinExistence type="predicted"/>
<keyword evidence="2" id="KW-0472">Membrane</keyword>
<feature type="transmembrane region" description="Helical" evidence="2">
    <location>
        <begin position="131"/>
        <end position="149"/>
    </location>
</feature>
<reference evidence="3 5" key="2">
    <citation type="journal article" date="2013" name="Nature">
        <title>Insights into bilaterian evolution from three spiralian genomes.</title>
        <authorList>
            <person name="Simakov O."/>
            <person name="Marletaz F."/>
            <person name="Cho S.J."/>
            <person name="Edsinger-Gonzales E."/>
            <person name="Havlak P."/>
            <person name="Hellsten U."/>
            <person name="Kuo D.H."/>
            <person name="Larsson T."/>
            <person name="Lv J."/>
            <person name="Arendt D."/>
            <person name="Savage R."/>
            <person name="Osoegawa K."/>
            <person name="de Jong P."/>
            <person name="Grimwood J."/>
            <person name="Chapman J.A."/>
            <person name="Shapiro H."/>
            <person name="Aerts A."/>
            <person name="Otillar R.P."/>
            <person name="Terry A.Y."/>
            <person name="Boore J.L."/>
            <person name="Grigoriev I.V."/>
            <person name="Lindberg D.R."/>
            <person name="Seaver E.C."/>
            <person name="Weisblat D.A."/>
            <person name="Putnam N.H."/>
            <person name="Rokhsar D.S."/>
        </authorList>
    </citation>
    <scope>NUCLEOTIDE SEQUENCE</scope>
    <source>
        <strain evidence="3 5">I ESC-2004</strain>
    </source>
</reference>
<dbReference type="PANTHER" id="PTHR38553:SF1">
    <property type="entry name" value="G PROTEIN-COUPLED RECEPTOR"/>
    <property type="match status" value="1"/>
</dbReference>
<feature type="compositionally biased region" description="Polar residues" evidence="1">
    <location>
        <begin position="275"/>
        <end position="284"/>
    </location>
</feature>
<sequence>MQYADLNQLSDSLRYCGKTRGGPAACDRSVLVGDCWDIIFLDKVKDPVVRSEVEPIYEVGDNGANGNRFILDTIYRVWALLIAMEARAANSSDQLPGNISIDVTIKGCFWSFDSVACIRLFNLGMKRHPTVQIYVVFIIAIMECLLIVIHSMMRRYVQVEFVIHYLKLAQLLLVNQVYWRMAALALRQEVVKFIFPIWVMTAIFRPVEMPPDQEDIPTAINEDWDYPSEFPPVRRHHRFPIFHGSNDLHADDASPILTPEGSSPIFVPNSRRTSHLTSITEEEN</sequence>
<name>R7TZF3_CAPTE</name>
<evidence type="ECO:0000313" key="5">
    <source>
        <dbReference type="Proteomes" id="UP000014760"/>
    </source>
</evidence>
<dbReference type="EMBL" id="AMQN01001978">
    <property type="status" value="NOT_ANNOTATED_CDS"/>
    <property type="molecule type" value="Genomic_DNA"/>
</dbReference>
<evidence type="ECO:0000313" key="4">
    <source>
        <dbReference type="EnsemblMetazoa" id="CapteP228432"/>
    </source>
</evidence>
<evidence type="ECO:0000256" key="2">
    <source>
        <dbReference type="SAM" id="Phobius"/>
    </source>
</evidence>
<dbReference type="Proteomes" id="UP000014760">
    <property type="component" value="Unassembled WGS sequence"/>
</dbReference>
<gene>
    <name evidence="3" type="ORF">CAPTEDRAFT_228432</name>
</gene>
<protein>
    <submittedName>
        <fullName evidence="3 4">Uncharacterized protein</fullName>
    </submittedName>
</protein>
<dbReference type="EMBL" id="AMQN01001979">
    <property type="status" value="NOT_ANNOTATED_CDS"/>
    <property type="molecule type" value="Genomic_DNA"/>
</dbReference>
<evidence type="ECO:0000313" key="3">
    <source>
        <dbReference type="EMBL" id="ELT99154.1"/>
    </source>
</evidence>
<dbReference type="OrthoDB" id="5818871at2759"/>
<accession>R7TZF3</accession>
<reference evidence="5" key="1">
    <citation type="submission" date="2012-12" db="EMBL/GenBank/DDBJ databases">
        <authorList>
            <person name="Hellsten U."/>
            <person name="Grimwood J."/>
            <person name="Chapman J.A."/>
            <person name="Shapiro H."/>
            <person name="Aerts A."/>
            <person name="Otillar R.P."/>
            <person name="Terry A.Y."/>
            <person name="Boore J.L."/>
            <person name="Simakov O."/>
            <person name="Marletaz F."/>
            <person name="Cho S.-J."/>
            <person name="Edsinger-Gonzales E."/>
            <person name="Havlak P."/>
            <person name="Kuo D.-H."/>
            <person name="Larsson T."/>
            <person name="Lv J."/>
            <person name="Arendt D."/>
            <person name="Savage R."/>
            <person name="Osoegawa K."/>
            <person name="de Jong P."/>
            <person name="Lindberg D.R."/>
            <person name="Seaver E.C."/>
            <person name="Weisblat D.A."/>
            <person name="Putnam N.H."/>
            <person name="Grigoriev I.V."/>
            <person name="Rokhsar D.S."/>
        </authorList>
    </citation>
    <scope>NUCLEOTIDE SEQUENCE</scope>
    <source>
        <strain evidence="5">I ESC-2004</strain>
    </source>
</reference>
<keyword evidence="5" id="KW-1185">Reference proteome</keyword>
<dbReference type="EMBL" id="KB307198">
    <property type="protein sequence ID" value="ELT99154.1"/>
    <property type="molecule type" value="Genomic_DNA"/>
</dbReference>
<keyword evidence="2" id="KW-1133">Transmembrane helix</keyword>
<evidence type="ECO:0000256" key="1">
    <source>
        <dbReference type="SAM" id="MobiDB-lite"/>
    </source>
</evidence>
<feature type="region of interest" description="Disordered" evidence="1">
    <location>
        <begin position="259"/>
        <end position="284"/>
    </location>
</feature>